<sequence>MGEAYADVALTAITSVRAVGTTHDLVVLVWNLRKALVQRLSMVATSVEHISQTFPCPHNVERRGEMNKNQYLMCSKIPLLLRLTQYSRVLFLDSDVVLTENIDYLFTAALTPSTSNSSFWIAGTHNPKNAQEIAADGTPAKSAELRFNGGLMLLEPTEEAAVAFDTFLTRKRRENEVAPWTSRRADQELTSEFFESQGGIRWLGCELNWGVWNMGLRGRELAEWAERHPPKVLHFSGNFKPWLAKDELAWSHLVKDRKVRSLGRRFACVWHRFHEQAMLSIAQNPLSSLQADEVTNASLCSSK</sequence>
<name>A0AAE0C7P2_9CHLO</name>
<comment type="caution">
    <text evidence="2">The sequence shown here is derived from an EMBL/GenBank/DDBJ whole genome shotgun (WGS) entry which is preliminary data.</text>
</comment>
<dbReference type="Gene3D" id="3.90.550.10">
    <property type="entry name" value="Spore Coat Polysaccharide Biosynthesis Protein SpsA, Chain A"/>
    <property type="match status" value="1"/>
</dbReference>
<dbReference type="EMBL" id="LGRX02027548">
    <property type="protein sequence ID" value="KAK3249199.1"/>
    <property type="molecule type" value="Genomic_DNA"/>
</dbReference>
<dbReference type="InterPro" id="IPR050587">
    <property type="entry name" value="GNT1/Glycosyltrans_8"/>
</dbReference>
<dbReference type="PANTHER" id="PTHR11183">
    <property type="entry name" value="GLYCOGENIN SUBFAMILY MEMBER"/>
    <property type="match status" value="1"/>
</dbReference>
<dbReference type="Proteomes" id="UP001190700">
    <property type="component" value="Unassembled WGS sequence"/>
</dbReference>
<accession>A0AAE0C7P2</accession>
<gene>
    <name evidence="2" type="ORF">CYMTET_41361</name>
</gene>
<evidence type="ECO:0000256" key="1">
    <source>
        <dbReference type="RuleBase" id="RU362027"/>
    </source>
</evidence>
<dbReference type="InterPro" id="IPR002495">
    <property type="entry name" value="Glyco_trans_8"/>
</dbReference>
<dbReference type="Pfam" id="PF01501">
    <property type="entry name" value="Glyco_transf_8"/>
    <property type="match status" value="1"/>
</dbReference>
<organism evidence="2 3">
    <name type="scientific">Cymbomonas tetramitiformis</name>
    <dbReference type="NCBI Taxonomy" id="36881"/>
    <lineage>
        <taxon>Eukaryota</taxon>
        <taxon>Viridiplantae</taxon>
        <taxon>Chlorophyta</taxon>
        <taxon>Pyramimonadophyceae</taxon>
        <taxon>Pyramimonadales</taxon>
        <taxon>Pyramimonadaceae</taxon>
        <taxon>Cymbomonas</taxon>
    </lineage>
</organism>
<dbReference type="EC" id="2.4.1.-" evidence="1"/>
<dbReference type="AlphaFoldDB" id="A0AAE0C7P2"/>
<evidence type="ECO:0000313" key="2">
    <source>
        <dbReference type="EMBL" id="KAK3249199.1"/>
    </source>
</evidence>
<reference evidence="2 3" key="1">
    <citation type="journal article" date="2015" name="Genome Biol. Evol.">
        <title>Comparative Genomics of a Bacterivorous Green Alga Reveals Evolutionary Causalities and Consequences of Phago-Mixotrophic Mode of Nutrition.</title>
        <authorList>
            <person name="Burns J.A."/>
            <person name="Paasch A."/>
            <person name="Narechania A."/>
            <person name="Kim E."/>
        </authorList>
    </citation>
    <scope>NUCLEOTIDE SEQUENCE [LARGE SCALE GENOMIC DNA]</scope>
    <source>
        <strain evidence="2 3">PLY_AMNH</strain>
    </source>
</reference>
<comment type="similarity">
    <text evidence="1">Belongs to the glycosyltransferase 8 family.</text>
</comment>
<dbReference type="GO" id="GO:0016757">
    <property type="term" value="F:glycosyltransferase activity"/>
    <property type="evidence" value="ECO:0007669"/>
    <property type="project" value="InterPro"/>
</dbReference>
<dbReference type="InterPro" id="IPR029044">
    <property type="entry name" value="Nucleotide-diphossugar_trans"/>
</dbReference>
<dbReference type="SUPFAM" id="SSF53448">
    <property type="entry name" value="Nucleotide-diphospho-sugar transferases"/>
    <property type="match status" value="1"/>
</dbReference>
<protein>
    <recommendedName>
        <fullName evidence="1">Hexosyltransferase</fullName>
        <ecNumber evidence="1">2.4.1.-</ecNumber>
    </recommendedName>
</protein>
<keyword evidence="3" id="KW-1185">Reference proteome</keyword>
<evidence type="ECO:0000313" key="3">
    <source>
        <dbReference type="Proteomes" id="UP001190700"/>
    </source>
</evidence>
<proteinExistence type="inferred from homology"/>